<evidence type="ECO:0000256" key="1">
    <source>
        <dbReference type="SAM" id="MobiDB-lite"/>
    </source>
</evidence>
<name>A0A017SUL0_9BACT</name>
<dbReference type="Proteomes" id="UP000019678">
    <property type="component" value="Unassembled WGS sequence"/>
</dbReference>
<accession>A0A017SUL0</accession>
<dbReference type="OrthoDB" id="5522221at2"/>
<protein>
    <recommendedName>
        <fullName evidence="4">STAS/SEC14 domain-containing protein</fullName>
    </recommendedName>
</protein>
<proteinExistence type="predicted"/>
<dbReference type="RefSeq" id="WP_044251292.1">
    <property type="nucleotide sequence ID" value="NZ_ASRX01000110.1"/>
</dbReference>
<evidence type="ECO:0008006" key="4">
    <source>
        <dbReference type="Google" id="ProtNLM"/>
    </source>
</evidence>
<dbReference type="AlphaFoldDB" id="A0A017SUL0"/>
<dbReference type="EMBL" id="ASRX01000110">
    <property type="protein sequence ID" value="EYF00457.1"/>
    <property type="molecule type" value="Genomic_DNA"/>
</dbReference>
<sequence>MRRISSLPPDPPDFAETAGPTSRPPPGTPNVLRFGRHTMWFEPPDLYVISLDGILRAEEILRMKELTRDRYMQASYVLNLIHLNSVGIPSPDTRKVAASDPGRAIPQVFAFVGGSFATRVVTSVVLRAANLIRPGMMTFELFDDEVEARAWIAERRREILEGSSSAPP</sequence>
<gene>
    <name evidence="2" type="ORF">CAP_0826</name>
</gene>
<organism evidence="2 3">
    <name type="scientific">Chondromyces apiculatus DSM 436</name>
    <dbReference type="NCBI Taxonomy" id="1192034"/>
    <lineage>
        <taxon>Bacteria</taxon>
        <taxon>Pseudomonadati</taxon>
        <taxon>Myxococcota</taxon>
        <taxon>Polyangia</taxon>
        <taxon>Polyangiales</taxon>
        <taxon>Polyangiaceae</taxon>
        <taxon>Chondromyces</taxon>
    </lineage>
</organism>
<reference evidence="2 3" key="1">
    <citation type="submission" date="2013-05" db="EMBL/GenBank/DDBJ databases">
        <title>Genome assembly of Chondromyces apiculatus DSM 436.</title>
        <authorList>
            <person name="Sharma G."/>
            <person name="Khatri I."/>
            <person name="Kaur C."/>
            <person name="Mayilraj S."/>
            <person name="Subramanian S."/>
        </authorList>
    </citation>
    <scope>NUCLEOTIDE SEQUENCE [LARGE SCALE GENOMIC DNA]</scope>
    <source>
        <strain evidence="2 3">DSM 436</strain>
    </source>
</reference>
<keyword evidence="3" id="KW-1185">Reference proteome</keyword>
<evidence type="ECO:0000313" key="3">
    <source>
        <dbReference type="Proteomes" id="UP000019678"/>
    </source>
</evidence>
<feature type="region of interest" description="Disordered" evidence="1">
    <location>
        <begin position="1"/>
        <end position="29"/>
    </location>
</feature>
<comment type="caution">
    <text evidence="2">The sequence shown here is derived from an EMBL/GenBank/DDBJ whole genome shotgun (WGS) entry which is preliminary data.</text>
</comment>
<evidence type="ECO:0000313" key="2">
    <source>
        <dbReference type="EMBL" id="EYF00457.1"/>
    </source>
</evidence>